<feature type="region of interest" description="Disordered" evidence="1">
    <location>
        <begin position="31"/>
        <end position="63"/>
    </location>
</feature>
<comment type="caution">
    <text evidence="2">The sequence shown here is derived from an EMBL/GenBank/DDBJ whole genome shotgun (WGS) entry which is preliminary data.</text>
</comment>
<keyword evidence="3" id="KW-1185">Reference proteome</keyword>
<evidence type="ECO:0000313" key="2">
    <source>
        <dbReference type="EMBL" id="TVP42051.1"/>
    </source>
</evidence>
<dbReference type="AlphaFoldDB" id="A0A557SZL8"/>
<reference evidence="2 3" key="1">
    <citation type="journal article" date="2019" name="Front. Microbiol.">
        <title>Ammonia Oxidation by the Arctic Terrestrial Thaumarchaeote Candidatus Nitrosocosmicus arcticus Is Stimulated by Increasing Temperatures.</title>
        <authorList>
            <person name="Alves R.J.E."/>
            <person name="Kerou M."/>
            <person name="Zappe A."/>
            <person name="Bittner R."/>
            <person name="Abby S.S."/>
            <person name="Schmidt H.A."/>
            <person name="Pfeifer K."/>
            <person name="Schleper C."/>
        </authorList>
    </citation>
    <scope>NUCLEOTIDE SEQUENCE [LARGE SCALE GENOMIC DNA]</scope>
    <source>
        <strain evidence="2 3">Kfb</strain>
    </source>
</reference>
<dbReference type="Proteomes" id="UP000315289">
    <property type="component" value="Unassembled WGS sequence"/>
</dbReference>
<name>A0A557SZL8_9ARCH</name>
<accession>A0A557SZL8</accession>
<evidence type="ECO:0000313" key="3">
    <source>
        <dbReference type="Proteomes" id="UP000315289"/>
    </source>
</evidence>
<dbReference type="EMBL" id="VOAH01000001">
    <property type="protein sequence ID" value="TVP42051.1"/>
    <property type="molecule type" value="Genomic_DNA"/>
</dbReference>
<dbReference type="OrthoDB" id="13525at2157"/>
<protein>
    <submittedName>
        <fullName evidence="2">Uncharacterized protein</fullName>
    </submittedName>
</protein>
<proteinExistence type="predicted"/>
<evidence type="ECO:0000256" key="1">
    <source>
        <dbReference type="SAM" id="MobiDB-lite"/>
    </source>
</evidence>
<sequence>MFINSSNTIKSKILQAAVEIDEDYREYIQSREKKGSTGSVAVSKDRKTQEAEPNQLLYSKKIK</sequence>
<gene>
    <name evidence="2" type="ORF">NARC_10458</name>
</gene>
<organism evidence="2 3">
    <name type="scientific">Candidatus Nitrosocosmicus arcticus</name>
    <dbReference type="NCBI Taxonomy" id="2035267"/>
    <lineage>
        <taxon>Archaea</taxon>
        <taxon>Nitrososphaerota</taxon>
        <taxon>Nitrososphaeria</taxon>
        <taxon>Nitrososphaerales</taxon>
        <taxon>Nitrososphaeraceae</taxon>
        <taxon>Candidatus Nitrosocosmicus</taxon>
    </lineage>
</organism>